<evidence type="ECO:0000256" key="1">
    <source>
        <dbReference type="SAM" id="MobiDB-lite"/>
    </source>
</evidence>
<dbReference type="EMBL" id="JBEAFC010000007">
    <property type="protein sequence ID" value="KAL1549353.1"/>
    <property type="molecule type" value="Genomic_DNA"/>
</dbReference>
<organism evidence="2 3">
    <name type="scientific">Salvia divinorum</name>
    <name type="common">Maria pastora</name>
    <name type="synonym">Diviner's sage</name>
    <dbReference type="NCBI Taxonomy" id="28513"/>
    <lineage>
        <taxon>Eukaryota</taxon>
        <taxon>Viridiplantae</taxon>
        <taxon>Streptophyta</taxon>
        <taxon>Embryophyta</taxon>
        <taxon>Tracheophyta</taxon>
        <taxon>Spermatophyta</taxon>
        <taxon>Magnoliopsida</taxon>
        <taxon>eudicotyledons</taxon>
        <taxon>Gunneridae</taxon>
        <taxon>Pentapetalae</taxon>
        <taxon>asterids</taxon>
        <taxon>lamiids</taxon>
        <taxon>Lamiales</taxon>
        <taxon>Lamiaceae</taxon>
        <taxon>Nepetoideae</taxon>
        <taxon>Mentheae</taxon>
        <taxon>Salviinae</taxon>
        <taxon>Salvia</taxon>
        <taxon>Salvia subgen. Calosphace</taxon>
    </lineage>
</organism>
<feature type="compositionally biased region" description="Basic residues" evidence="1">
    <location>
        <begin position="67"/>
        <end position="76"/>
    </location>
</feature>
<comment type="caution">
    <text evidence="2">The sequence shown here is derived from an EMBL/GenBank/DDBJ whole genome shotgun (WGS) entry which is preliminary data.</text>
</comment>
<dbReference type="AlphaFoldDB" id="A0ABD1H218"/>
<evidence type="ECO:0000313" key="2">
    <source>
        <dbReference type="EMBL" id="KAL1549353.1"/>
    </source>
</evidence>
<feature type="compositionally biased region" description="Basic and acidic residues" evidence="1">
    <location>
        <begin position="48"/>
        <end position="60"/>
    </location>
</feature>
<feature type="region of interest" description="Disordered" evidence="1">
    <location>
        <begin position="48"/>
        <end position="86"/>
    </location>
</feature>
<name>A0ABD1H218_SALDI</name>
<dbReference type="Proteomes" id="UP001567538">
    <property type="component" value="Unassembled WGS sequence"/>
</dbReference>
<keyword evidence="3" id="KW-1185">Reference proteome</keyword>
<protein>
    <submittedName>
        <fullName evidence="2">Uncharacterized protein</fullName>
    </submittedName>
</protein>
<evidence type="ECO:0000313" key="3">
    <source>
        <dbReference type="Proteomes" id="UP001567538"/>
    </source>
</evidence>
<gene>
    <name evidence="2" type="ORF">AAHA92_17468</name>
</gene>
<feature type="compositionally biased region" description="Basic and acidic residues" evidence="1">
    <location>
        <begin position="77"/>
        <end position="86"/>
    </location>
</feature>
<sequence>MKPVVDKKQDKVVISAECGAGEGRKHLEKVELRTHDAETVKYMERKMADKGVGRMDRHPADGLPLKHQPKKGHGGKHTWEGPQREFEAAAIDQKDPNYVEEEAADEMVVGEVETPKLAEEGVARLQVDPRLEIN</sequence>
<accession>A0ABD1H218</accession>
<proteinExistence type="predicted"/>
<reference evidence="2 3" key="1">
    <citation type="submission" date="2024-06" db="EMBL/GenBank/DDBJ databases">
        <title>A chromosome level genome sequence of Diviner's sage (Salvia divinorum).</title>
        <authorList>
            <person name="Ford S.A."/>
            <person name="Ro D.-K."/>
            <person name="Ness R.W."/>
            <person name="Phillips M.A."/>
        </authorList>
    </citation>
    <scope>NUCLEOTIDE SEQUENCE [LARGE SCALE GENOMIC DNA]</scope>
    <source>
        <strain evidence="2">SAF-2024a</strain>
        <tissue evidence="2">Leaf</tissue>
    </source>
</reference>